<dbReference type="SUPFAM" id="SSF53300">
    <property type="entry name" value="vWA-like"/>
    <property type="match status" value="1"/>
</dbReference>
<gene>
    <name evidence="1" type="ORF">OFUS_LOCUS21144</name>
</gene>
<name>A0A8J1TYA5_OWEFU</name>
<dbReference type="InterPro" id="IPR036465">
    <property type="entry name" value="vWFA_dom_sf"/>
</dbReference>
<proteinExistence type="predicted"/>
<dbReference type="PROSITE" id="PS50234">
    <property type="entry name" value="VWFA"/>
    <property type="match status" value="1"/>
</dbReference>
<dbReference type="InterPro" id="IPR050525">
    <property type="entry name" value="ECM_Assembly_Org"/>
</dbReference>
<evidence type="ECO:0000313" key="1">
    <source>
        <dbReference type="EMBL" id="CAH1796769.1"/>
    </source>
</evidence>
<comment type="caution">
    <text evidence="1">The sequence shown here is derived from an EMBL/GenBank/DDBJ whole genome shotgun (WGS) entry which is preliminary data.</text>
</comment>
<dbReference type="CDD" id="cd01450">
    <property type="entry name" value="vWFA_subfamily_ECM"/>
    <property type="match status" value="1"/>
</dbReference>
<dbReference type="InterPro" id="IPR002035">
    <property type="entry name" value="VWF_A"/>
</dbReference>
<dbReference type="PANTHER" id="PTHR24020">
    <property type="entry name" value="COLLAGEN ALPHA"/>
    <property type="match status" value="1"/>
</dbReference>
<evidence type="ECO:0000313" key="2">
    <source>
        <dbReference type="Proteomes" id="UP000749559"/>
    </source>
</evidence>
<keyword evidence="2" id="KW-1185">Reference proteome</keyword>
<dbReference type="PANTHER" id="PTHR24020:SF20">
    <property type="entry name" value="PH DOMAIN-CONTAINING PROTEIN"/>
    <property type="match status" value="1"/>
</dbReference>
<organism evidence="1 2">
    <name type="scientific">Owenia fusiformis</name>
    <name type="common">Polychaete worm</name>
    <dbReference type="NCBI Taxonomy" id="6347"/>
    <lineage>
        <taxon>Eukaryota</taxon>
        <taxon>Metazoa</taxon>
        <taxon>Spiralia</taxon>
        <taxon>Lophotrochozoa</taxon>
        <taxon>Annelida</taxon>
        <taxon>Polychaeta</taxon>
        <taxon>Sedentaria</taxon>
        <taxon>Canalipalpata</taxon>
        <taxon>Sabellida</taxon>
        <taxon>Oweniida</taxon>
        <taxon>Oweniidae</taxon>
        <taxon>Owenia</taxon>
    </lineage>
</organism>
<dbReference type="Pfam" id="PF00092">
    <property type="entry name" value="VWA"/>
    <property type="match status" value="1"/>
</dbReference>
<dbReference type="Gene3D" id="3.40.50.410">
    <property type="entry name" value="von Willebrand factor, type A domain"/>
    <property type="match status" value="1"/>
</dbReference>
<sequence length="347" mass="38923">MKIFHCLFLLSILSEIKGKSTIKAPMRRPEDRCIGTSDLYLVINPSRIWQLPLNIQIQCAFYLCVNTYYKLQSCPAGKSIGKNALRRARKGFAQNTNPCVRNGFENCKSIVGNALVFEDDQRVELAGDNDVIYALPPPPKQRIFCGVDLFWVIDMSCSIKDINKQAIVEFVMEVINGFQISAVHMKTGGVTYGATVYSIQTLREGRNRALTLKNFQNMVTIPAKCQTATDEALLRIKRDFLSESNGNRPEFPDAMIVITDGNTFHGRKQDNAAFSRKTVEIATEIREMGVTTYVIGLPSGSKDKITEDSYREWLGIAGEERNIFLMANFAQLKQQVTEMSSKACVST</sequence>
<protein>
    <submittedName>
        <fullName evidence="1">Uncharacterized protein</fullName>
    </submittedName>
</protein>
<reference evidence="1" key="1">
    <citation type="submission" date="2022-03" db="EMBL/GenBank/DDBJ databases">
        <authorList>
            <person name="Martin C."/>
        </authorList>
    </citation>
    <scope>NUCLEOTIDE SEQUENCE</scope>
</reference>
<accession>A0A8J1TYA5</accession>
<dbReference type="OrthoDB" id="687730at2759"/>
<dbReference type="AlphaFoldDB" id="A0A8J1TYA5"/>
<dbReference type="SMART" id="SM00327">
    <property type="entry name" value="VWA"/>
    <property type="match status" value="1"/>
</dbReference>
<dbReference type="Proteomes" id="UP000749559">
    <property type="component" value="Unassembled WGS sequence"/>
</dbReference>
<dbReference type="EMBL" id="CAIIXF020000010">
    <property type="protein sequence ID" value="CAH1796769.1"/>
    <property type="molecule type" value="Genomic_DNA"/>
</dbReference>